<organism evidence="2 3">
    <name type="scientific">Anaerobranca gottschalkii DSM 13577</name>
    <dbReference type="NCBI Taxonomy" id="1120990"/>
    <lineage>
        <taxon>Bacteria</taxon>
        <taxon>Bacillati</taxon>
        <taxon>Bacillota</taxon>
        <taxon>Clostridia</taxon>
        <taxon>Eubacteriales</taxon>
        <taxon>Proteinivoracaceae</taxon>
        <taxon>Anaerobranca</taxon>
    </lineage>
</organism>
<reference evidence="3" key="1">
    <citation type="submission" date="2016-10" db="EMBL/GenBank/DDBJ databases">
        <authorList>
            <person name="Varghese N."/>
            <person name="Submissions S."/>
        </authorList>
    </citation>
    <scope>NUCLEOTIDE SEQUENCE [LARGE SCALE GENOMIC DNA]</scope>
    <source>
        <strain evidence="3">DSM 13577</strain>
    </source>
</reference>
<dbReference type="Proteomes" id="UP000243819">
    <property type="component" value="Unassembled WGS sequence"/>
</dbReference>
<dbReference type="RefSeq" id="WP_091347972.1">
    <property type="nucleotide sequence ID" value="NZ_FOIF01000001.1"/>
</dbReference>
<keyword evidence="1" id="KW-1133">Transmembrane helix</keyword>
<sequence length="109" mass="12969">MRRGYLRGLIIGGIIGVAIGQILKSREKNKSFLFDQEDSFLKDLNTEKDIDAINFNEDEYNDYFKEYDEDEEEQLNEINEDDNRRIIGRRKKPTRLTITKHKRRGSLEK</sequence>
<protein>
    <recommendedName>
        <fullName evidence="4">YtxH-like protein</fullName>
    </recommendedName>
</protein>
<name>A0A1H9Y641_9FIRM</name>
<dbReference type="STRING" id="1120990.SAMN03080614_1001173"/>
<feature type="transmembrane region" description="Helical" evidence="1">
    <location>
        <begin position="6"/>
        <end position="23"/>
    </location>
</feature>
<accession>A0A1H9Y641</accession>
<dbReference type="EMBL" id="FOIF01000001">
    <property type="protein sequence ID" value="SES63863.1"/>
    <property type="molecule type" value="Genomic_DNA"/>
</dbReference>
<dbReference type="OrthoDB" id="9942755at2"/>
<evidence type="ECO:0000313" key="3">
    <source>
        <dbReference type="Proteomes" id="UP000243819"/>
    </source>
</evidence>
<evidence type="ECO:0008006" key="4">
    <source>
        <dbReference type="Google" id="ProtNLM"/>
    </source>
</evidence>
<evidence type="ECO:0000256" key="1">
    <source>
        <dbReference type="SAM" id="Phobius"/>
    </source>
</evidence>
<keyword evidence="1" id="KW-0472">Membrane</keyword>
<keyword evidence="1" id="KW-0812">Transmembrane</keyword>
<proteinExistence type="predicted"/>
<evidence type="ECO:0000313" key="2">
    <source>
        <dbReference type="EMBL" id="SES63863.1"/>
    </source>
</evidence>
<keyword evidence="3" id="KW-1185">Reference proteome</keyword>
<dbReference type="AlphaFoldDB" id="A0A1H9Y641"/>
<gene>
    <name evidence="2" type="ORF">SAMN03080614_1001173</name>
</gene>